<proteinExistence type="predicted"/>
<name>A0A6J4SAT8_9ACTN</name>
<dbReference type="AlphaFoldDB" id="A0A6J4SAT8"/>
<reference evidence="1" key="1">
    <citation type="submission" date="2020-02" db="EMBL/GenBank/DDBJ databases">
        <authorList>
            <person name="Meier V. D."/>
        </authorList>
    </citation>
    <scope>NUCLEOTIDE SEQUENCE</scope>
    <source>
        <strain evidence="1">AVDCRST_MAG25</strain>
    </source>
</reference>
<accession>A0A6J4SAT8</accession>
<gene>
    <name evidence="1" type="ORF">AVDCRST_MAG25-3151</name>
</gene>
<protein>
    <submittedName>
        <fullName evidence="1">Uncharacterized protein</fullName>
    </submittedName>
</protein>
<sequence length="84" mass="8988">MRIASGETRFGPVRNPVFRGPEAVLVEVDGGDLGSLPRPAAYGRGAVSDPCELARGRSSGGFELVITVRGKNIVGHEREKEARR</sequence>
<evidence type="ECO:0000313" key="1">
    <source>
        <dbReference type="EMBL" id="CAA9487083.1"/>
    </source>
</evidence>
<dbReference type="EMBL" id="CADCVI010000209">
    <property type="protein sequence ID" value="CAA9487083.1"/>
    <property type="molecule type" value="Genomic_DNA"/>
</dbReference>
<organism evidence="1">
    <name type="scientific">uncultured Rubrobacteraceae bacterium</name>
    <dbReference type="NCBI Taxonomy" id="349277"/>
    <lineage>
        <taxon>Bacteria</taxon>
        <taxon>Bacillati</taxon>
        <taxon>Actinomycetota</taxon>
        <taxon>Rubrobacteria</taxon>
        <taxon>Rubrobacterales</taxon>
        <taxon>Rubrobacteraceae</taxon>
        <taxon>environmental samples</taxon>
    </lineage>
</organism>